<protein>
    <recommendedName>
        <fullName evidence="2">histidine kinase</fullName>
        <ecNumber evidence="2">2.7.13.3</ecNumber>
    </recommendedName>
</protein>
<keyword evidence="8" id="KW-0902">Two-component regulatory system</keyword>
<feature type="transmembrane region" description="Helical" evidence="10">
    <location>
        <begin position="73"/>
        <end position="94"/>
    </location>
</feature>
<evidence type="ECO:0000256" key="5">
    <source>
        <dbReference type="ARBA" id="ARBA00022741"/>
    </source>
</evidence>
<evidence type="ECO:0000259" key="11">
    <source>
        <dbReference type="Pfam" id="PF02518"/>
    </source>
</evidence>
<dbReference type="RefSeq" id="WP_156205521.1">
    <property type="nucleotide sequence ID" value="NZ_WHPN01000199.1"/>
</dbReference>
<evidence type="ECO:0000259" key="12">
    <source>
        <dbReference type="Pfam" id="PF07730"/>
    </source>
</evidence>
<feature type="region of interest" description="Disordered" evidence="9">
    <location>
        <begin position="421"/>
        <end position="470"/>
    </location>
</feature>
<sequence length="470" mass="50352">MRETKTGHDTAHTSRTATGSRYEDWTESRLAGVAWHHFREDLLVDAWRFRPLPPIGRERLRRWPRLARAGVRWLPHAVVIVFAVILALAEAAAADWHQPPLIAGFYAVSQTLPVGMVLLRPVGAWWLSLGTTALACLTYPGPGTIGLMAVMILVTLRSRPRVAVEMWVVSTVVVGLAVSAGNPNDFVVVPMVSFITACFLGTAVAVRGWWLARGQVAEQETLVADVRGRHTLLEERARIARELHDVVAHHMSVIAIQAEAAPYRVEDPPGELTRSFALIRESAVAALSELRRVLGVLRFEGAEAFDAPDAPQPDLSRLDDLVQGVRDVGLPVEVARTGAQRPLPQGVELSAYRIVQEALSNALRHAPGSQVRVEVSYVLTGVGLRIVNTAPTAEAQPSPGMGHGVTGMRERATMLGGELAAGPTEDGGYEVAAFLPAGPADHPDRPDGGGGTGGTRGGAVSLGKDPEETA</sequence>
<dbReference type="SUPFAM" id="SSF55874">
    <property type="entry name" value="ATPase domain of HSP90 chaperone/DNA topoisomerase II/histidine kinase"/>
    <property type="match status" value="1"/>
</dbReference>
<feature type="transmembrane region" description="Helical" evidence="10">
    <location>
        <begin position="186"/>
        <end position="206"/>
    </location>
</feature>
<evidence type="ECO:0000256" key="1">
    <source>
        <dbReference type="ARBA" id="ARBA00000085"/>
    </source>
</evidence>
<accession>A0ABQ7FLU0</accession>
<keyword evidence="14" id="KW-1185">Reference proteome</keyword>
<evidence type="ECO:0000256" key="7">
    <source>
        <dbReference type="ARBA" id="ARBA00022840"/>
    </source>
</evidence>
<feature type="transmembrane region" description="Helical" evidence="10">
    <location>
        <begin position="162"/>
        <end position="180"/>
    </location>
</feature>
<feature type="domain" description="Signal transduction histidine kinase subgroup 3 dimerisation and phosphoacceptor" evidence="12">
    <location>
        <begin position="235"/>
        <end position="300"/>
    </location>
</feature>
<evidence type="ECO:0000256" key="10">
    <source>
        <dbReference type="SAM" id="Phobius"/>
    </source>
</evidence>
<feature type="compositionally biased region" description="Gly residues" evidence="9">
    <location>
        <begin position="448"/>
        <end position="457"/>
    </location>
</feature>
<dbReference type="Pfam" id="PF07730">
    <property type="entry name" value="HisKA_3"/>
    <property type="match status" value="1"/>
</dbReference>
<evidence type="ECO:0000313" key="13">
    <source>
        <dbReference type="EMBL" id="KAF4409593.1"/>
    </source>
</evidence>
<feature type="domain" description="Histidine kinase/HSP90-like ATPase" evidence="11">
    <location>
        <begin position="347"/>
        <end position="437"/>
    </location>
</feature>
<feature type="transmembrane region" description="Helical" evidence="10">
    <location>
        <begin position="125"/>
        <end position="150"/>
    </location>
</feature>
<organism evidence="13 14">
    <name type="scientific">Streptomyces lycii</name>
    <dbReference type="NCBI Taxonomy" id="2654337"/>
    <lineage>
        <taxon>Bacteria</taxon>
        <taxon>Bacillati</taxon>
        <taxon>Actinomycetota</taxon>
        <taxon>Actinomycetes</taxon>
        <taxon>Kitasatosporales</taxon>
        <taxon>Streptomycetaceae</taxon>
        <taxon>Streptomyces</taxon>
    </lineage>
</organism>
<keyword evidence="4" id="KW-0808">Transferase</keyword>
<comment type="caution">
    <text evidence="13">The sequence shown here is derived from an EMBL/GenBank/DDBJ whole genome shotgun (WGS) entry which is preliminary data.</text>
</comment>
<dbReference type="InterPro" id="IPR036890">
    <property type="entry name" value="HATPase_C_sf"/>
</dbReference>
<dbReference type="EC" id="2.7.13.3" evidence="2"/>
<reference evidence="13 14" key="1">
    <citation type="submission" date="2019-10" db="EMBL/GenBank/DDBJ databases">
        <title>Streptomyces tenebrisbrunneis sp.nov., an endogenous actinomycete isolated from of Lycium ruthenicum.</title>
        <authorList>
            <person name="Ma L."/>
        </authorList>
    </citation>
    <scope>NUCLEOTIDE SEQUENCE [LARGE SCALE GENOMIC DNA]</scope>
    <source>
        <strain evidence="13 14">TRM 66187</strain>
    </source>
</reference>
<keyword evidence="6 13" id="KW-0418">Kinase</keyword>
<evidence type="ECO:0000256" key="3">
    <source>
        <dbReference type="ARBA" id="ARBA00022553"/>
    </source>
</evidence>
<evidence type="ECO:0000256" key="4">
    <source>
        <dbReference type="ARBA" id="ARBA00022679"/>
    </source>
</evidence>
<evidence type="ECO:0000256" key="2">
    <source>
        <dbReference type="ARBA" id="ARBA00012438"/>
    </source>
</evidence>
<dbReference type="GO" id="GO:0016301">
    <property type="term" value="F:kinase activity"/>
    <property type="evidence" value="ECO:0007669"/>
    <property type="project" value="UniProtKB-KW"/>
</dbReference>
<keyword evidence="7" id="KW-0067">ATP-binding</keyword>
<keyword evidence="5" id="KW-0547">Nucleotide-binding</keyword>
<dbReference type="CDD" id="cd16917">
    <property type="entry name" value="HATPase_UhpB-NarQ-NarX-like"/>
    <property type="match status" value="1"/>
</dbReference>
<keyword evidence="10" id="KW-1133">Transmembrane helix</keyword>
<dbReference type="Gene3D" id="3.30.565.10">
    <property type="entry name" value="Histidine kinase-like ATPase, C-terminal domain"/>
    <property type="match status" value="1"/>
</dbReference>
<dbReference type="InterPro" id="IPR050482">
    <property type="entry name" value="Sensor_HK_TwoCompSys"/>
</dbReference>
<dbReference type="PANTHER" id="PTHR24421:SF10">
    <property type="entry name" value="NITRATE_NITRITE SENSOR PROTEIN NARQ"/>
    <property type="match status" value="1"/>
</dbReference>
<dbReference type="EMBL" id="WHPN01000199">
    <property type="protein sequence ID" value="KAF4409593.1"/>
    <property type="molecule type" value="Genomic_DNA"/>
</dbReference>
<gene>
    <name evidence="13" type="ORF">GCU69_08240</name>
</gene>
<dbReference type="InterPro" id="IPR011712">
    <property type="entry name" value="Sig_transdc_His_kin_sub3_dim/P"/>
</dbReference>
<comment type="catalytic activity">
    <reaction evidence="1">
        <text>ATP + protein L-histidine = ADP + protein N-phospho-L-histidine.</text>
        <dbReference type="EC" id="2.7.13.3"/>
    </reaction>
</comment>
<keyword evidence="3" id="KW-0597">Phosphoprotein</keyword>
<dbReference type="Gene3D" id="1.20.5.1930">
    <property type="match status" value="1"/>
</dbReference>
<evidence type="ECO:0000256" key="8">
    <source>
        <dbReference type="ARBA" id="ARBA00023012"/>
    </source>
</evidence>
<feature type="transmembrane region" description="Helical" evidence="10">
    <location>
        <begin position="101"/>
        <end position="119"/>
    </location>
</feature>
<proteinExistence type="predicted"/>
<name>A0ABQ7FLU0_9ACTN</name>
<dbReference type="Pfam" id="PF02518">
    <property type="entry name" value="HATPase_c"/>
    <property type="match status" value="1"/>
</dbReference>
<dbReference type="PANTHER" id="PTHR24421">
    <property type="entry name" value="NITRATE/NITRITE SENSOR PROTEIN NARX-RELATED"/>
    <property type="match status" value="1"/>
</dbReference>
<evidence type="ECO:0000313" key="14">
    <source>
        <dbReference type="Proteomes" id="UP000621266"/>
    </source>
</evidence>
<dbReference type="Proteomes" id="UP000621266">
    <property type="component" value="Unassembled WGS sequence"/>
</dbReference>
<dbReference type="InterPro" id="IPR003594">
    <property type="entry name" value="HATPase_dom"/>
</dbReference>
<keyword evidence="10" id="KW-0472">Membrane</keyword>
<keyword evidence="10" id="KW-0812">Transmembrane</keyword>
<evidence type="ECO:0000256" key="9">
    <source>
        <dbReference type="SAM" id="MobiDB-lite"/>
    </source>
</evidence>
<evidence type="ECO:0000256" key="6">
    <source>
        <dbReference type="ARBA" id="ARBA00022777"/>
    </source>
</evidence>